<comment type="caution">
    <text evidence="1">The sequence shown here is derived from an EMBL/GenBank/DDBJ whole genome shotgun (WGS) entry which is preliminary data.</text>
</comment>
<proteinExistence type="predicted"/>
<dbReference type="Proteomes" id="UP001243375">
    <property type="component" value="Unassembled WGS sequence"/>
</dbReference>
<protein>
    <submittedName>
        <fullName evidence="1">Uncharacterized protein</fullName>
    </submittedName>
</protein>
<sequence length="1531" mass="171871">MDGSGMTPSAQTLPSPSSASFNNGFAAHINGQVSDGYQLGFTNGHANGSTNNTPSVRSIPPAAQQQLLNGFSPDRYRAMLKRAETLRAAGWTEQTSSDLSSIMALLHLWQSQRPGDVKNLANANAETNGPAIQTGHPGTSGQQQQFGLPGTPTPQPSANMTPAQLAQLRIQVQAFKQLGKNIPLPLHIQQALLGAPLPATAESGELKAVEQTIQVLKREEQGSAKRENFNDGVKAEGKESGTAPKPDGVDSRPLPRALELDKENPIYPYNSISQDPHTYLQPLGRGTAYNASKMQVTLVPSLMPKGLDPYLLLEERNRRIDQRIAWRMEELGETLSTAGAGGDGAKPVNGLTNISYNGRPLTWDGQTISNSQVRSVIELRMLRLRDKQKLLREDIVRDMNAASQLPIERSDFRRFRSFALRDARSIEEAERIQRMERERHSKDKHLAYVKGICDHGRSLVRSAHEAQDKAKRLGLVVLAAHRNQEKEEAKRLAQLSKDRLKALKADDEAGYRALLDQAKDTRITHLLKRTDTYLDSLAHQIKVQKQDVEGGGVPRKKGDDDELGQKQESGEDSEKVDYLSLTHQIKEKVTEQASMLSGGTLKSYQISGLEWMVSLYNNKLNGILADEMGLGKTIQTLSLITYLIEKKHENGPYLVLVPLSTLTNWTSEFTKWAPNVRTLVLKGDKQSRKLLTERVKRVDFQVLLTTYEYVIKEVATLSKIKWHHMIIDEGHRMKNAKSKLALTLNERYSTKYRIILTGTPLQNSIPELWALLNFVLPKVFNSPKSFDEWFNAPFAGTGGEKAEMTEEEKLLVVKGLHKVLRPFLLRRLKKDVEADLPDKTEKIVKVKLSGLQQVLYKHMREHGKLIQDDSAPSTKSVAALQNMVIQLRKICQHPFVFNSTDNEIMDYLTETQRKQYYNDDENEFTAGVLSRTAGKFELLDRILPKMFVTGHKVLIFFQWTSVMNLAEEFMKFRGWKHCRLDGSTSADERQRLLSTFNDPSYGYQVFLLSTRAGGLGLNLQSADTVILYDSDYNPHADQQAQDRAHRIGQKKEVRVLRFVSTGTVEEGIVEIAKRKLALDGQIIQAGKFDGHSSAEERDNFLRTLLDRENEDTEEDAEPDEDTLNEIIARSEEEMALFSKMDEERKQREIGGLPRLITKEELPEPYTREYPKASELAIEAIEEDFGRGQRSRTTVNYQEQNDLDDLLLEPMDDDEEPLPARRNRKPKSQLPDTKPAQNVSRPASPAKFSALEDRDLEGSAGPSSRGRKRKEPSTTVSNAGDDDVKPPKKRARFTNDGKPPAPAYELAAMRAVQNKMWNYKNSDGLDIVWPFKTKVPEETLHYYNIIKTPMWLNKIRNRMIQYHRIEEFQTDMAQIWENAMLFNEPGSQFHEWAKELKQASEELYAQRFREVEAQRAARQLAPPADNNAAEFEEDVTMTPAASSTAGGDDVSYSGASNSRPRLNLTLNASGSNSASPAPSIRGGRGGKRGGRARGRGRGRGGARGSRKRILESDDGDDDPDADIEEPSDDEDD</sequence>
<dbReference type="EMBL" id="JASBWU010000010">
    <property type="protein sequence ID" value="KAJ9118699.1"/>
    <property type="molecule type" value="Genomic_DNA"/>
</dbReference>
<name>A0ACC2X5P2_9TREE</name>
<keyword evidence="2" id="KW-1185">Reference proteome</keyword>
<gene>
    <name evidence="1" type="ORF">QFC22_003919</name>
</gene>
<evidence type="ECO:0000313" key="2">
    <source>
        <dbReference type="Proteomes" id="UP001243375"/>
    </source>
</evidence>
<organism evidence="1 2">
    <name type="scientific">Naganishia vaughanmartiniae</name>
    <dbReference type="NCBI Taxonomy" id="1424756"/>
    <lineage>
        <taxon>Eukaryota</taxon>
        <taxon>Fungi</taxon>
        <taxon>Dikarya</taxon>
        <taxon>Basidiomycota</taxon>
        <taxon>Agaricomycotina</taxon>
        <taxon>Tremellomycetes</taxon>
        <taxon>Filobasidiales</taxon>
        <taxon>Filobasidiaceae</taxon>
        <taxon>Naganishia</taxon>
    </lineage>
</organism>
<accession>A0ACC2X5P2</accession>
<evidence type="ECO:0000313" key="1">
    <source>
        <dbReference type="EMBL" id="KAJ9118699.1"/>
    </source>
</evidence>
<reference evidence="1" key="1">
    <citation type="submission" date="2023-04" db="EMBL/GenBank/DDBJ databases">
        <title>Draft Genome sequencing of Naganishia species isolated from polar environments using Oxford Nanopore Technology.</title>
        <authorList>
            <person name="Leo P."/>
            <person name="Venkateswaran K."/>
        </authorList>
    </citation>
    <scope>NUCLEOTIDE SEQUENCE</scope>
    <source>
        <strain evidence="1">MNA-CCFEE 5425</strain>
    </source>
</reference>